<dbReference type="GO" id="GO:0030148">
    <property type="term" value="P:sphingolipid biosynthetic process"/>
    <property type="evidence" value="ECO:0007669"/>
    <property type="project" value="TreeGrafter"/>
</dbReference>
<dbReference type="OrthoDB" id="7785778at2759"/>
<feature type="transmembrane region" description="Helical" evidence="10">
    <location>
        <begin position="25"/>
        <end position="48"/>
    </location>
</feature>
<evidence type="ECO:0000256" key="2">
    <source>
        <dbReference type="ARBA" id="ARBA00022516"/>
    </source>
</evidence>
<sequence length="270" mass="31615">MNTSQISEVLEIFYNNADARIRDKIFMGTPYILISIYLFYVLFTANFLPKFMENRKPLNYDVLMSSLDAILCVVASYFFLHALVGWMYFYNWTCQPIDRSDIWLSNNELRLTHAFLVSKFLYILQSIVLVICKKDSPFAAYLLYHHTLFPIMLWFGINFYPGGHATFVGLINSFVHVNTTVMRFMAIKFPKSGFRTYQRLIHVCLNVFQYIAVFCHSSLLFFLHDCEVPKILGAYEIVCATIIAVFYKKFVINAKNNRSVVKQFDDNEKF</sequence>
<accession>A0A9N9WS17</accession>
<keyword evidence="5 10" id="KW-0276">Fatty acid metabolism</keyword>
<evidence type="ECO:0000313" key="11">
    <source>
        <dbReference type="EMBL" id="CAG9803632.1"/>
    </source>
</evidence>
<reference evidence="11" key="1">
    <citation type="submission" date="2022-01" db="EMBL/GenBank/DDBJ databases">
        <authorList>
            <person name="King R."/>
        </authorList>
    </citation>
    <scope>NUCLEOTIDE SEQUENCE</scope>
</reference>
<gene>
    <name evidence="11" type="ORF">CHIRRI_LOCUS6530</name>
</gene>
<keyword evidence="8 10" id="KW-0472">Membrane</keyword>
<evidence type="ECO:0000313" key="12">
    <source>
        <dbReference type="Proteomes" id="UP001153620"/>
    </source>
</evidence>
<dbReference type="AlphaFoldDB" id="A0A9N9WS17"/>
<evidence type="ECO:0000256" key="8">
    <source>
        <dbReference type="ARBA" id="ARBA00023136"/>
    </source>
</evidence>
<comment type="catalytic activity">
    <reaction evidence="10">
        <text>a very-long-chain acyl-CoA + malonyl-CoA + H(+) = a very-long-chain 3-oxoacyl-CoA + CO2 + CoA</text>
        <dbReference type="Rhea" id="RHEA:32727"/>
        <dbReference type="ChEBI" id="CHEBI:15378"/>
        <dbReference type="ChEBI" id="CHEBI:16526"/>
        <dbReference type="ChEBI" id="CHEBI:57287"/>
        <dbReference type="ChEBI" id="CHEBI:57384"/>
        <dbReference type="ChEBI" id="CHEBI:90725"/>
        <dbReference type="ChEBI" id="CHEBI:90736"/>
        <dbReference type="EC" id="2.3.1.199"/>
    </reaction>
</comment>
<feature type="transmembrane region" description="Helical" evidence="10">
    <location>
        <begin position="69"/>
        <end position="89"/>
    </location>
</feature>
<dbReference type="InterPro" id="IPR002076">
    <property type="entry name" value="ELO_fam"/>
</dbReference>
<dbReference type="PANTHER" id="PTHR11157">
    <property type="entry name" value="FATTY ACID ACYL TRANSFERASE-RELATED"/>
    <property type="match status" value="1"/>
</dbReference>
<dbReference type="Pfam" id="PF01151">
    <property type="entry name" value="ELO"/>
    <property type="match status" value="1"/>
</dbReference>
<feature type="transmembrane region" description="Helical" evidence="10">
    <location>
        <begin position="228"/>
        <end position="247"/>
    </location>
</feature>
<dbReference type="EC" id="2.3.1.199" evidence="10"/>
<evidence type="ECO:0000256" key="10">
    <source>
        <dbReference type="RuleBase" id="RU361115"/>
    </source>
</evidence>
<reference evidence="11" key="2">
    <citation type="submission" date="2022-10" db="EMBL/GenBank/DDBJ databases">
        <authorList>
            <consortium name="ENA_rothamsted_submissions"/>
            <consortium name="culmorum"/>
            <person name="King R."/>
        </authorList>
    </citation>
    <scope>NUCLEOTIDE SEQUENCE</scope>
</reference>
<feature type="transmembrane region" description="Helical" evidence="10">
    <location>
        <begin position="163"/>
        <end position="182"/>
    </location>
</feature>
<feature type="transmembrane region" description="Helical" evidence="10">
    <location>
        <begin position="138"/>
        <end position="157"/>
    </location>
</feature>
<dbReference type="Proteomes" id="UP001153620">
    <property type="component" value="Chromosome 2"/>
</dbReference>
<keyword evidence="6 10" id="KW-1133">Transmembrane helix</keyword>
<dbReference type="GO" id="GO:0042761">
    <property type="term" value="P:very long-chain fatty acid biosynthetic process"/>
    <property type="evidence" value="ECO:0007669"/>
    <property type="project" value="TreeGrafter"/>
</dbReference>
<keyword evidence="12" id="KW-1185">Reference proteome</keyword>
<evidence type="ECO:0000256" key="1">
    <source>
        <dbReference type="ARBA" id="ARBA00004141"/>
    </source>
</evidence>
<dbReference type="GO" id="GO:0009922">
    <property type="term" value="F:fatty acid elongase activity"/>
    <property type="evidence" value="ECO:0007669"/>
    <property type="project" value="UniProtKB-EC"/>
</dbReference>
<evidence type="ECO:0000256" key="9">
    <source>
        <dbReference type="ARBA" id="ARBA00023160"/>
    </source>
</evidence>
<proteinExistence type="inferred from homology"/>
<comment type="subcellular location">
    <subcellularLocation>
        <location evidence="1">Membrane</location>
        <topology evidence="1">Multi-pass membrane protein</topology>
    </subcellularLocation>
</comment>
<comment type="similarity">
    <text evidence="10">Belongs to the ELO family.</text>
</comment>
<keyword evidence="7 10" id="KW-0443">Lipid metabolism</keyword>
<evidence type="ECO:0000256" key="5">
    <source>
        <dbReference type="ARBA" id="ARBA00022832"/>
    </source>
</evidence>
<protein>
    <recommendedName>
        <fullName evidence="10">Elongation of very long chain fatty acids protein</fullName>
        <ecNumber evidence="10">2.3.1.199</ecNumber>
    </recommendedName>
    <alternativeName>
        <fullName evidence="10">Very-long-chain 3-oxoacyl-CoA synthase</fullName>
    </alternativeName>
</protein>
<feature type="transmembrane region" description="Helical" evidence="10">
    <location>
        <begin position="109"/>
        <end position="131"/>
    </location>
</feature>
<evidence type="ECO:0000256" key="7">
    <source>
        <dbReference type="ARBA" id="ARBA00023098"/>
    </source>
</evidence>
<dbReference type="PANTHER" id="PTHR11157:SF69">
    <property type="entry name" value="ELONGATION OF VERY LONG CHAIN FATTY ACIDS PROTEIN 7"/>
    <property type="match status" value="1"/>
</dbReference>
<evidence type="ECO:0000256" key="3">
    <source>
        <dbReference type="ARBA" id="ARBA00022679"/>
    </source>
</evidence>
<keyword evidence="3 10" id="KW-0808">Transferase</keyword>
<feature type="transmembrane region" description="Helical" evidence="10">
    <location>
        <begin position="203"/>
        <end position="222"/>
    </location>
</feature>
<evidence type="ECO:0000256" key="4">
    <source>
        <dbReference type="ARBA" id="ARBA00022692"/>
    </source>
</evidence>
<dbReference type="GO" id="GO:0034626">
    <property type="term" value="P:fatty acid elongation, polyunsaturated fatty acid"/>
    <property type="evidence" value="ECO:0007669"/>
    <property type="project" value="TreeGrafter"/>
</dbReference>
<keyword evidence="4 10" id="KW-0812">Transmembrane</keyword>
<keyword evidence="2 10" id="KW-0444">Lipid biosynthesis</keyword>
<dbReference type="EMBL" id="OU895878">
    <property type="protein sequence ID" value="CAG9803632.1"/>
    <property type="molecule type" value="Genomic_DNA"/>
</dbReference>
<evidence type="ECO:0000256" key="6">
    <source>
        <dbReference type="ARBA" id="ARBA00022989"/>
    </source>
</evidence>
<name>A0A9N9WS17_9DIPT</name>
<dbReference type="GO" id="GO:0005789">
    <property type="term" value="C:endoplasmic reticulum membrane"/>
    <property type="evidence" value="ECO:0007669"/>
    <property type="project" value="TreeGrafter"/>
</dbReference>
<dbReference type="GO" id="GO:0019367">
    <property type="term" value="P:fatty acid elongation, saturated fatty acid"/>
    <property type="evidence" value="ECO:0007669"/>
    <property type="project" value="TreeGrafter"/>
</dbReference>
<organism evidence="11 12">
    <name type="scientific">Chironomus riparius</name>
    <dbReference type="NCBI Taxonomy" id="315576"/>
    <lineage>
        <taxon>Eukaryota</taxon>
        <taxon>Metazoa</taxon>
        <taxon>Ecdysozoa</taxon>
        <taxon>Arthropoda</taxon>
        <taxon>Hexapoda</taxon>
        <taxon>Insecta</taxon>
        <taxon>Pterygota</taxon>
        <taxon>Neoptera</taxon>
        <taxon>Endopterygota</taxon>
        <taxon>Diptera</taxon>
        <taxon>Nematocera</taxon>
        <taxon>Chironomoidea</taxon>
        <taxon>Chironomidae</taxon>
        <taxon>Chironominae</taxon>
        <taxon>Chironomus</taxon>
    </lineage>
</organism>
<dbReference type="GO" id="GO:0034625">
    <property type="term" value="P:fatty acid elongation, monounsaturated fatty acid"/>
    <property type="evidence" value="ECO:0007669"/>
    <property type="project" value="TreeGrafter"/>
</dbReference>
<keyword evidence="9 10" id="KW-0275">Fatty acid biosynthesis</keyword>